<dbReference type="Gene3D" id="2.40.160.110">
    <property type="match status" value="1"/>
</dbReference>
<keyword evidence="1" id="KW-0812">Transmembrane</keyword>
<organism evidence="3 4">
    <name type="scientific">Cylicocyclus nassatus</name>
    <name type="common">Nematode worm</name>
    <dbReference type="NCBI Taxonomy" id="53992"/>
    <lineage>
        <taxon>Eukaryota</taxon>
        <taxon>Metazoa</taxon>
        <taxon>Ecdysozoa</taxon>
        <taxon>Nematoda</taxon>
        <taxon>Chromadorea</taxon>
        <taxon>Rhabditida</taxon>
        <taxon>Rhabditina</taxon>
        <taxon>Rhabditomorpha</taxon>
        <taxon>Strongyloidea</taxon>
        <taxon>Strongylidae</taxon>
        <taxon>Cylicocyclus</taxon>
    </lineage>
</organism>
<proteinExistence type="predicted"/>
<dbReference type="EMBL" id="CATQJL010000305">
    <property type="protein sequence ID" value="CAJ0603826.1"/>
    <property type="molecule type" value="Genomic_DNA"/>
</dbReference>
<sequence length="247" mass="28035">MRITAALIALISITNAQSNFTSFIDYESKAVGLRDSKNEICLRVTFAVTIINLNINGTQNRLPFDLTSAFISGYCAKEAKGDALLTATSVHNNREKVMRFYFGTKTVLVKKYEELRWQLRNVVYEESYKDETVTFKSDNSSIIITAPLAQKYVCKDRINITLHSEGYNDLIAEFSPDIDVQPYGPKSNFYLCERTRKRTLAESFQNKATIFSGVVLGLTAVSAMIGHTIRRHFIPERKQMYENLGVQ</sequence>
<feature type="signal peptide" evidence="2">
    <location>
        <begin position="1"/>
        <end position="16"/>
    </location>
</feature>
<reference evidence="3" key="1">
    <citation type="submission" date="2023-07" db="EMBL/GenBank/DDBJ databases">
        <authorList>
            <consortium name="CYATHOMIX"/>
        </authorList>
    </citation>
    <scope>NUCLEOTIDE SEQUENCE</scope>
    <source>
        <strain evidence="3">N/A</strain>
    </source>
</reference>
<gene>
    <name evidence="3" type="ORF">CYNAS_LOCUS15809</name>
</gene>
<feature type="transmembrane region" description="Helical" evidence="1">
    <location>
        <begin position="208"/>
        <end position="229"/>
    </location>
</feature>
<keyword evidence="1" id="KW-1133">Transmembrane helix</keyword>
<comment type="caution">
    <text evidence="3">The sequence shown here is derived from an EMBL/GenBank/DDBJ whole genome shotgun (WGS) entry which is preliminary data.</text>
</comment>
<keyword evidence="4" id="KW-1185">Reference proteome</keyword>
<feature type="chain" id="PRO_5041326962" evidence="2">
    <location>
        <begin position="17"/>
        <end position="247"/>
    </location>
</feature>
<name>A0AA36H482_CYLNA</name>
<accession>A0AA36H482</accession>
<evidence type="ECO:0000256" key="1">
    <source>
        <dbReference type="SAM" id="Phobius"/>
    </source>
</evidence>
<evidence type="ECO:0000313" key="3">
    <source>
        <dbReference type="EMBL" id="CAJ0603826.1"/>
    </source>
</evidence>
<dbReference type="AlphaFoldDB" id="A0AA36H482"/>
<keyword evidence="2" id="KW-0732">Signal</keyword>
<dbReference type="Proteomes" id="UP001176961">
    <property type="component" value="Unassembled WGS sequence"/>
</dbReference>
<evidence type="ECO:0000256" key="2">
    <source>
        <dbReference type="SAM" id="SignalP"/>
    </source>
</evidence>
<keyword evidence="1" id="KW-0472">Membrane</keyword>
<protein>
    <submittedName>
        <fullName evidence="3">Uncharacterized protein</fullName>
    </submittedName>
</protein>
<evidence type="ECO:0000313" key="4">
    <source>
        <dbReference type="Proteomes" id="UP001176961"/>
    </source>
</evidence>